<keyword evidence="1" id="KW-0677">Repeat</keyword>
<dbReference type="EMBL" id="JAIWYP010000015">
    <property type="protein sequence ID" value="KAH3701750.1"/>
    <property type="molecule type" value="Genomic_DNA"/>
</dbReference>
<gene>
    <name evidence="3" type="ORF">DPMN_076745</name>
</gene>
<keyword evidence="4" id="KW-1185">Reference proteome</keyword>
<dbReference type="AlphaFoldDB" id="A0A9D3YMX2"/>
<reference evidence="3" key="1">
    <citation type="journal article" date="2019" name="bioRxiv">
        <title>The Genome of the Zebra Mussel, Dreissena polymorpha: A Resource for Invasive Species Research.</title>
        <authorList>
            <person name="McCartney M.A."/>
            <person name="Auch B."/>
            <person name="Kono T."/>
            <person name="Mallez S."/>
            <person name="Zhang Y."/>
            <person name="Obille A."/>
            <person name="Becker A."/>
            <person name="Abrahante J.E."/>
            <person name="Garbe J."/>
            <person name="Badalamenti J.P."/>
            <person name="Herman A."/>
            <person name="Mangelson H."/>
            <person name="Liachko I."/>
            <person name="Sullivan S."/>
            <person name="Sone E.D."/>
            <person name="Koren S."/>
            <person name="Silverstein K.A.T."/>
            <person name="Beckman K.B."/>
            <person name="Gohl D.M."/>
        </authorList>
    </citation>
    <scope>NUCLEOTIDE SEQUENCE</scope>
    <source>
        <strain evidence="3">Duluth1</strain>
        <tissue evidence="3">Whole animal</tissue>
    </source>
</reference>
<dbReference type="SUPFAM" id="SSF82895">
    <property type="entry name" value="TSP-1 type 1 repeat"/>
    <property type="match status" value="3"/>
</dbReference>
<organism evidence="3 4">
    <name type="scientific">Dreissena polymorpha</name>
    <name type="common">Zebra mussel</name>
    <name type="synonym">Mytilus polymorpha</name>
    <dbReference type="NCBI Taxonomy" id="45954"/>
    <lineage>
        <taxon>Eukaryota</taxon>
        <taxon>Metazoa</taxon>
        <taxon>Spiralia</taxon>
        <taxon>Lophotrochozoa</taxon>
        <taxon>Mollusca</taxon>
        <taxon>Bivalvia</taxon>
        <taxon>Autobranchia</taxon>
        <taxon>Heteroconchia</taxon>
        <taxon>Euheterodonta</taxon>
        <taxon>Imparidentia</taxon>
        <taxon>Neoheterodontei</taxon>
        <taxon>Myida</taxon>
        <taxon>Dreissenoidea</taxon>
        <taxon>Dreissenidae</taxon>
        <taxon>Dreissena</taxon>
    </lineage>
</organism>
<dbReference type="Proteomes" id="UP000828390">
    <property type="component" value="Unassembled WGS sequence"/>
</dbReference>
<evidence type="ECO:0000313" key="3">
    <source>
        <dbReference type="EMBL" id="KAH3701750.1"/>
    </source>
</evidence>
<dbReference type="Pfam" id="PF00090">
    <property type="entry name" value="TSP_1"/>
    <property type="match status" value="3"/>
</dbReference>
<dbReference type="PROSITE" id="PS50092">
    <property type="entry name" value="TSP1"/>
    <property type="match status" value="3"/>
</dbReference>
<dbReference type="InterPro" id="IPR052065">
    <property type="entry name" value="Compl_asym_regulator"/>
</dbReference>
<accession>A0A9D3YMX2</accession>
<dbReference type="InterPro" id="IPR036383">
    <property type="entry name" value="TSP1_rpt_sf"/>
</dbReference>
<dbReference type="SMART" id="SM00209">
    <property type="entry name" value="TSP1"/>
    <property type="match status" value="3"/>
</dbReference>
<dbReference type="Gene3D" id="2.20.100.10">
    <property type="entry name" value="Thrombospondin type-1 (TSP1) repeat"/>
    <property type="match status" value="3"/>
</dbReference>
<dbReference type="InterPro" id="IPR000884">
    <property type="entry name" value="TSP1_rpt"/>
</dbReference>
<proteinExistence type="predicted"/>
<comment type="caution">
    <text evidence="3">The sequence shown here is derived from an EMBL/GenBank/DDBJ whole genome shotgun (WGS) entry which is preliminary data.</text>
</comment>
<name>A0A9D3YMX2_DREPO</name>
<dbReference type="FunFam" id="2.20.100.10:FF:000001">
    <property type="entry name" value="semaphorin-5A isoform X1"/>
    <property type="match status" value="3"/>
</dbReference>
<evidence type="ECO:0000256" key="2">
    <source>
        <dbReference type="ARBA" id="ARBA00023157"/>
    </source>
</evidence>
<keyword evidence="2" id="KW-1015">Disulfide bond</keyword>
<sequence>MCPINGGYTTWSSWGTCSVTCASGTWTRSRSCTNPAPQYNGADCTSLGAATETSTCDSGIMCPINGGYTAWSAWGTCSVTCASGTWTRSRSCTNPAPQHKGADCTSLGAATEATACNTGIMCPINGGYTSWSSWGTCSVTCASGIWTRSRSCSNPAPQHKGADCTSLGAATETSSCNTGIMCPSEYARMLILMLIVDKS</sequence>
<dbReference type="PANTHER" id="PTHR22906">
    <property type="entry name" value="PROPERDIN"/>
    <property type="match status" value="1"/>
</dbReference>
<evidence type="ECO:0000256" key="1">
    <source>
        <dbReference type="ARBA" id="ARBA00022737"/>
    </source>
</evidence>
<reference evidence="3" key="2">
    <citation type="submission" date="2020-11" db="EMBL/GenBank/DDBJ databases">
        <authorList>
            <person name="McCartney M.A."/>
            <person name="Auch B."/>
            <person name="Kono T."/>
            <person name="Mallez S."/>
            <person name="Becker A."/>
            <person name="Gohl D.M."/>
            <person name="Silverstein K.A.T."/>
            <person name="Koren S."/>
            <person name="Bechman K.B."/>
            <person name="Herman A."/>
            <person name="Abrahante J.E."/>
            <person name="Garbe J."/>
        </authorList>
    </citation>
    <scope>NUCLEOTIDE SEQUENCE</scope>
    <source>
        <strain evidence="3">Duluth1</strain>
        <tissue evidence="3">Whole animal</tissue>
    </source>
</reference>
<dbReference type="PANTHER" id="PTHR22906:SF21">
    <property type="entry name" value="SEMA DOMAIN-CONTAINING PROTEIN"/>
    <property type="match status" value="1"/>
</dbReference>
<evidence type="ECO:0000313" key="4">
    <source>
        <dbReference type="Proteomes" id="UP000828390"/>
    </source>
</evidence>
<protein>
    <submittedName>
        <fullName evidence="3">Uncharacterized protein</fullName>
    </submittedName>
</protein>